<evidence type="ECO:0000313" key="3">
    <source>
        <dbReference type="EMBL" id="KAK0515763.1"/>
    </source>
</evidence>
<name>A0AA39R6H8_9LECA</name>
<dbReference type="Gene3D" id="1.25.40.10">
    <property type="entry name" value="Tetratricopeptide repeat domain"/>
    <property type="match status" value="3"/>
</dbReference>
<dbReference type="PANTHER" id="PTHR23082">
    <property type="entry name" value="TRANSCRIPTION INITIATION FACTOR IIIC TFIIIC , POLYPEPTIDE 3-RELATED"/>
    <property type="match status" value="1"/>
</dbReference>
<feature type="region of interest" description="Disordered" evidence="2">
    <location>
        <begin position="565"/>
        <end position="607"/>
    </location>
</feature>
<dbReference type="PROSITE" id="PS50005">
    <property type="entry name" value="TPR"/>
    <property type="match status" value="1"/>
</dbReference>
<dbReference type="Proteomes" id="UP001166286">
    <property type="component" value="Unassembled WGS sequence"/>
</dbReference>
<evidence type="ECO:0000256" key="2">
    <source>
        <dbReference type="SAM" id="MobiDB-lite"/>
    </source>
</evidence>
<feature type="region of interest" description="Disordered" evidence="2">
    <location>
        <begin position="1"/>
        <end position="139"/>
    </location>
</feature>
<dbReference type="InterPro" id="IPR039340">
    <property type="entry name" value="Tfc4/TFIIIC-102/Sfc4"/>
</dbReference>
<comment type="caution">
    <text evidence="3">The sequence shown here is derived from an EMBL/GenBank/DDBJ whole genome shotgun (WGS) entry which is preliminary data.</text>
</comment>
<evidence type="ECO:0000313" key="4">
    <source>
        <dbReference type="Proteomes" id="UP001166286"/>
    </source>
</evidence>
<feature type="compositionally biased region" description="Acidic residues" evidence="2">
    <location>
        <begin position="91"/>
        <end position="116"/>
    </location>
</feature>
<proteinExistence type="predicted"/>
<sequence>MEMEQPGGYDRGSSPPTHQYPDPDVAAHFTRYPWGGEDDGYVPSSLRNWPPSPWRGDIQDDDHGLGPGATTDMNGQDFDDDSHLYVRETSFDPDYEVSDASITDDDNNVSDEESVDSADANGEPSYYRTTGQYSSLESRERFTNRLQRRGRLRGQRGGGKGIKKGLRKPIEPTIEFKQLHSQATIAFVEHRYEDAERLTLQALLVNPEMYEAHNLLSEIHAARGDKDKALSAAWNGAHTRPRDPEMWSRIARLILERDTADKVSSIRDAIYCYNRVINVDTTNVEARYQRAALNHELGYKRKAANEYEYLRKQLPHDTTVLRHLAEVSIEIEEPDRALRHYNDTIAYFQSIESDVVTSFTWSDVNIVTELYGFQQRYDEGLVELKNLARWLLGRRRDTYWQNFNQDDREWDLDDEPRRIEVPQYVPGEHDSSSYGDGLPLELRIKLGIFRLRSESRDMEEAINHFEWLDPGDAKNGAKLYDYPDLYREAANALRGQNYYHEALHYYEPLQQVSEYIDATYFLEMAACYRAIGLKAEAVECYQTIIELDGRNMQARKELAELNRESGLAHQGLPDDELVPVKEHKRRRRSGDKSSTKPPRVPSPTSFALLAPRPVLPSAKQLSLKKEQTREEDVHALFLRRNSLTEKKGKGNDSSKAEWMTVTRTLIESFRANKVFYPIDRHRRFYGYSVKARNMAARTKHELDALAKNSISVLTLEDGELIKVPEEYCGIPFHTWLDIFLEYGMALAQGGDARSAYEVVGAAYHANVFAHSPESLLLIHLCWFTCALIANDGETLCNVARWFMREYQFVTDGYRFFSALNRLCDSENSWFNCGPSQKYILRQLKAVDFSLTGKATSKHLSQERASYTTKDSNGNPIRADDMDVALLMLYGQVLYAGKSYANAVNYFLRALALDPSNGTIKLSLALGYLHHALKRQAENRHHILMQGLSFLLEYYDSRQLSSSLSEKQEAEFNVGHAYHILGLTHLAIPYFEKCLDLSSAMKAAEFSCGGEDFGREAAIALQGFWAMSGNIERARRVTEQWLVV</sequence>
<feature type="compositionally biased region" description="Polar residues" evidence="2">
    <location>
        <begin position="127"/>
        <end position="136"/>
    </location>
</feature>
<dbReference type="GO" id="GO:0000127">
    <property type="term" value="C:transcription factor TFIIIC complex"/>
    <property type="evidence" value="ECO:0007669"/>
    <property type="project" value="TreeGrafter"/>
</dbReference>
<evidence type="ECO:0008006" key="5">
    <source>
        <dbReference type="Google" id="ProtNLM"/>
    </source>
</evidence>
<dbReference type="AlphaFoldDB" id="A0AA39R6H8"/>
<dbReference type="Pfam" id="PF13181">
    <property type="entry name" value="TPR_8"/>
    <property type="match status" value="1"/>
</dbReference>
<protein>
    <recommendedName>
        <fullName evidence="5">TPR-like protein</fullName>
    </recommendedName>
</protein>
<dbReference type="PANTHER" id="PTHR23082:SF0">
    <property type="entry name" value="GENERAL TRANSCRIPTION FACTOR 3C POLYPEPTIDE 3"/>
    <property type="match status" value="1"/>
</dbReference>
<feature type="repeat" description="TPR" evidence="1">
    <location>
        <begin position="883"/>
        <end position="916"/>
    </location>
</feature>
<reference evidence="3" key="1">
    <citation type="submission" date="2023-03" db="EMBL/GenBank/DDBJ databases">
        <title>Complete genome of Cladonia borealis.</title>
        <authorList>
            <person name="Park H."/>
        </authorList>
    </citation>
    <scope>NUCLEOTIDE SEQUENCE</scope>
    <source>
        <strain evidence="3">ANT050790</strain>
    </source>
</reference>
<organism evidence="3 4">
    <name type="scientific">Cladonia borealis</name>
    <dbReference type="NCBI Taxonomy" id="184061"/>
    <lineage>
        <taxon>Eukaryota</taxon>
        <taxon>Fungi</taxon>
        <taxon>Dikarya</taxon>
        <taxon>Ascomycota</taxon>
        <taxon>Pezizomycotina</taxon>
        <taxon>Lecanoromycetes</taxon>
        <taxon>OSLEUM clade</taxon>
        <taxon>Lecanoromycetidae</taxon>
        <taxon>Lecanorales</taxon>
        <taxon>Lecanorineae</taxon>
        <taxon>Cladoniaceae</taxon>
        <taxon>Cladonia</taxon>
    </lineage>
</organism>
<dbReference type="SUPFAM" id="SSF48452">
    <property type="entry name" value="TPR-like"/>
    <property type="match status" value="3"/>
</dbReference>
<dbReference type="Pfam" id="PF13432">
    <property type="entry name" value="TPR_16"/>
    <property type="match status" value="2"/>
</dbReference>
<dbReference type="EMBL" id="JAFEKC020000003">
    <property type="protein sequence ID" value="KAK0515763.1"/>
    <property type="molecule type" value="Genomic_DNA"/>
</dbReference>
<gene>
    <name evidence="3" type="ORF">JMJ35_001797</name>
</gene>
<dbReference type="GO" id="GO:0006383">
    <property type="term" value="P:transcription by RNA polymerase III"/>
    <property type="evidence" value="ECO:0007669"/>
    <property type="project" value="InterPro"/>
</dbReference>
<evidence type="ECO:0000256" key="1">
    <source>
        <dbReference type="PROSITE-ProRule" id="PRU00339"/>
    </source>
</evidence>
<keyword evidence="4" id="KW-1185">Reference proteome</keyword>
<dbReference type="InterPro" id="IPR011990">
    <property type="entry name" value="TPR-like_helical_dom_sf"/>
</dbReference>
<feature type="compositionally biased region" description="Basic and acidic residues" evidence="2">
    <location>
        <begin position="81"/>
        <end position="90"/>
    </location>
</feature>
<dbReference type="InterPro" id="IPR019734">
    <property type="entry name" value="TPR_rpt"/>
</dbReference>
<dbReference type="SMART" id="SM00028">
    <property type="entry name" value="TPR"/>
    <property type="match status" value="6"/>
</dbReference>
<accession>A0AA39R6H8</accession>
<keyword evidence="1" id="KW-0802">TPR repeat</keyword>